<keyword evidence="3" id="KW-1185">Reference proteome</keyword>
<accession>A0A1I0SA78</accession>
<evidence type="ECO:0000256" key="1">
    <source>
        <dbReference type="SAM" id="Phobius"/>
    </source>
</evidence>
<dbReference type="OrthoDB" id="744826at2"/>
<keyword evidence="1" id="KW-0812">Transmembrane</keyword>
<feature type="transmembrane region" description="Helical" evidence="1">
    <location>
        <begin position="12"/>
        <end position="30"/>
    </location>
</feature>
<dbReference type="STRING" id="29529.SAMN04488122_5410"/>
<reference evidence="3" key="1">
    <citation type="submission" date="2016-10" db="EMBL/GenBank/DDBJ databases">
        <authorList>
            <person name="Varghese N."/>
            <person name="Submissions S."/>
        </authorList>
    </citation>
    <scope>NUCLEOTIDE SEQUENCE [LARGE SCALE GENOMIC DNA]</scope>
    <source>
        <strain evidence="3">DSM 3695</strain>
    </source>
</reference>
<dbReference type="EMBL" id="FOJG01000002">
    <property type="protein sequence ID" value="SEW53310.1"/>
    <property type="molecule type" value="Genomic_DNA"/>
</dbReference>
<keyword evidence="1" id="KW-1133">Transmembrane helix</keyword>
<dbReference type="AlphaFoldDB" id="A0A1I0SA78"/>
<protein>
    <submittedName>
        <fullName evidence="2">Uncharacterized protein</fullName>
    </submittedName>
</protein>
<proteinExistence type="predicted"/>
<evidence type="ECO:0000313" key="2">
    <source>
        <dbReference type="EMBL" id="SEW53310.1"/>
    </source>
</evidence>
<name>A0A1I0SA78_9BACT</name>
<sequence length="306" mass="35913">MFVTLVQKNLLLLFVLAAIFLISIFYRYWFQNAIDSPPLPSVYNTYPTLEEGVHAGSYAIRPLFSSDFDTRSLSAPFYDEKSKTALIASIPGEMGERQDEQSFYKIDSEGKVTDSLTISNEYRRIHPMKGFLLHPEYYSTWWMDGDTIPHSYVKEQATYEQLKQQSDTVFYLSYKDAWNYRTDAFKEEKDVVLFLIRHQWHALYGKGLYQKMNSDELPDLANDGLVLEQVKKESLINEKTDSWFGTSFLYLTIQQDTLRFKHEMVLEGSTKKEFWRSLNYYHAHNAPFALLRSNDRYYGVQLNNSK</sequence>
<dbReference type="RefSeq" id="WP_089900404.1">
    <property type="nucleotide sequence ID" value="NZ_FOJG01000002.1"/>
</dbReference>
<dbReference type="Proteomes" id="UP000199310">
    <property type="component" value="Unassembled WGS sequence"/>
</dbReference>
<organism evidence="2 3">
    <name type="scientific">Chitinophaga arvensicola</name>
    <dbReference type="NCBI Taxonomy" id="29529"/>
    <lineage>
        <taxon>Bacteria</taxon>
        <taxon>Pseudomonadati</taxon>
        <taxon>Bacteroidota</taxon>
        <taxon>Chitinophagia</taxon>
        <taxon>Chitinophagales</taxon>
        <taxon>Chitinophagaceae</taxon>
        <taxon>Chitinophaga</taxon>
    </lineage>
</organism>
<evidence type="ECO:0000313" key="3">
    <source>
        <dbReference type="Proteomes" id="UP000199310"/>
    </source>
</evidence>
<gene>
    <name evidence="2" type="ORF">SAMN04488122_5410</name>
</gene>
<keyword evidence="1" id="KW-0472">Membrane</keyword>